<accession>A0ABQ2JTZ5</accession>
<name>A0ABQ2JTZ5_9SPHN</name>
<dbReference type="RefSeq" id="WP_098108337.1">
    <property type="nucleotide sequence ID" value="NZ_BMLK01000016.1"/>
</dbReference>
<reference evidence="2" key="1">
    <citation type="journal article" date="2019" name="Int. J. Syst. Evol. Microbiol.">
        <title>The Global Catalogue of Microorganisms (GCM) 10K type strain sequencing project: providing services to taxonomists for standard genome sequencing and annotation.</title>
        <authorList>
            <consortium name="The Broad Institute Genomics Platform"/>
            <consortium name="The Broad Institute Genome Sequencing Center for Infectious Disease"/>
            <person name="Wu L."/>
            <person name="Ma J."/>
        </authorList>
    </citation>
    <scope>NUCLEOTIDE SEQUENCE [LARGE SCALE GENOMIC DNA]</scope>
    <source>
        <strain evidence="2">CGMCC 1.6784</strain>
    </source>
</reference>
<evidence type="ECO:0000313" key="2">
    <source>
        <dbReference type="Proteomes" id="UP000605099"/>
    </source>
</evidence>
<gene>
    <name evidence="1" type="ORF">GCM10011349_33050</name>
</gene>
<comment type="caution">
    <text evidence="1">The sequence shown here is derived from an EMBL/GenBank/DDBJ whole genome shotgun (WGS) entry which is preliminary data.</text>
</comment>
<proteinExistence type="predicted"/>
<protein>
    <submittedName>
        <fullName evidence="1">Uncharacterized protein</fullName>
    </submittedName>
</protein>
<dbReference type="EMBL" id="BMLK01000016">
    <property type="protein sequence ID" value="GGN55897.1"/>
    <property type="molecule type" value="Genomic_DNA"/>
</dbReference>
<organism evidence="1 2">
    <name type="scientific">Novosphingobium indicum</name>
    <dbReference type="NCBI Taxonomy" id="462949"/>
    <lineage>
        <taxon>Bacteria</taxon>
        <taxon>Pseudomonadati</taxon>
        <taxon>Pseudomonadota</taxon>
        <taxon>Alphaproteobacteria</taxon>
        <taxon>Sphingomonadales</taxon>
        <taxon>Sphingomonadaceae</taxon>
        <taxon>Novosphingobium</taxon>
    </lineage>
</organism>
<keyword evidence="2" id="KW-1185">Reference proteome</keyword>
<sequence length="80" mass="9231">MTRPAQDIELVALIRPGSALARSWKLAKPTYGIYQYDKAFDRHELRFGDGAWQNLEPEHIPDLVLLEAYGTELVERLFDD</sequence>
<dbReference type="Proteomes" id="UP000605099">
    <property type="component" value="Unassembled WGS sequence"/>
</dbReference>
<evidence type="ECO:0000313" key="1">
    <source>
        <dbReference type="EMBL" id="GGN55897.1"/>
    </source>
</evidence>